<evidence type="ECO:0000313" key="7">
    <source>
        <dbReference type="EnsemblMetazoa" id="PPAI004839-PA"/>
    </source>
</evidence>
<dbReference type="Pfam" id="PF12295">
    <property type="entry name" value="Symplekin_C"/>
    <property type="match status" value="1"/>
</dbReference>
<feature type="domain" description="Symplekin/Pta1 N-terminal" evidence="5">
    <location>
        <begin position="1"/>
        <end position="80"/>
    </location>
</feature>
<keyword evidence="2" id="KW-0507">mRNA processing</keyword>
<feature type="domain" description="Symplekin C-terminal" evidence="6">
    <location>
        <begin position="649"/>
        <end position="829"/>
    </location>
</feature>
<feature type="region of interest" description="Disordered" evidence="4">
    <location>
        <begin position="865"/>
        <end position="892"/>
    </location>
</feature>
<evidence type="ECO:0000256" key="1">
    <source>
        <dbReference type="ARBA" id="ARBA00004123"/>
    </source>
</evidence>
<evidence type="ECO:0000259" key="6">
    <source>
        <dbReference type="Pfam" id="PF12295"/>
    </source>
</evidence>
<dbReference type="SUPFAM" id="SSF48371">
    <property type="entry name" value="ARM repeat"/>
    <property type="match status" value="1"/>
</dbReference>
<evidence type="ECO:0008006" key="9">
    <source>
        <dbReference type="Google" id="ProtNLM"/>
    </source>
</evidence>
<comment type="subcellular location">
    <subcellularLocation>
        <location evidence="1">Nucleus</location>
    </subcellularLocation>
</comment>
<reference evidence="7" key="1">
    <citation type="submission" date="2022-08" db="UniProtKB">
        <authorList>
            <consortium name="EnsemblMetazoa"/>
        </authorList>
    </citation>
    <scope>IDENTIFICATION</scope>
    <source>
        <strain evidence="7">Israel</strain>
    </source>
</reference>
<evidence type="ECO:0000313" key="8">
    <source>
        <dbReference type="Proteomes" id="UP000092462"/>
    </source>
</evidence>
<feature type="compositionally biased region" description="Basic and acidic residues" evidence="4">
    <location>
        <begin position="77"/>
        <end position="90"/>
    </location>
</feature>
<sequence>MRPTLMNPVIEAIVKLNSNLPPTLTDSQVSSVRKHLKMQLVNILKQPSSYEMQSTIVQVLGDLGCSNQEIARALPKVDKHEQQRRAKRALESSLASAAKKARHEKEEGKRAEGASSERAMEVDLDELANQKVKCTKLNETGILEAIKSAELVVQLVVATMQHLPGECPQYFLDTYTPILSMSQSQQMQKIATGLAEQMTEKKCGPGMSAITKEPPMRPKVTLEEERTIVQGLRQKEMIVDQPAPSEVAEVSRGEDDVQMRKDEATKKLREHLERTKGEQNLLPKMKQRVRTLKLQEVTKPLSKQIKEQFLLEAVRRILDAERAALMGGAANRRRKILTVLASTFSPSVRDIILSFIYEDIREHLDLAFSWIYEEYSLLQGFTRHSYIKSEHKPDYAYNKLLCDLIKHVAYHAEIRDKIWKVDVIRAFYLEAPLLTDECIDILVMLCEMEYYTDAAITLTRDLAVERPPKMDKFMKVLLRFVLHETPEIRGKAIEAVITLYAVHKMMVTQIEEFALTWLSHLEKEAPPDVIFHLQYGRPEPISTWTDDLARICLNLFLALMPYHEKLIHNLCTVYTATSSDMKRIILRSIEAPIRHIGPESFELLNLVENCPKGAETLITRIIYILTEKNPPTPELVARVRELYQNKVSDVRLLIPVMSGLTKKEILTSLPRFIKLNPVVVKEVFNRLLGLTSDFHNAPLPVTPTELLVALHTIDPAKVELKFIVKATSLCLAEKDTYTHEILAIVLQQLVEMAPLPTLLMRTVIQSLTLYPRLAGFVTNILQRLILKQVWKQKVVWDGFLKCCQRLMPQSLPVLIQLPPHQLQDALTQCPDLRTPLLDHVKTITEIGAVSQQVLDVLMGNLENKLAESGKESSAKDVPTSSEPDQPLPPGED</sequence>
<dbReference type="PANTHER" id="PTHR15245">
    <property type="entry name" value="SYMPLEKIN-RELATED"/>
    <property type="match status" value="1"/>
</dbReference>
<proteinExistence type="predicted"/>
<name>A0A1B0GNG7_PHLPP</name>
<dbReference type="VEuPathDB" id="VectorBase:PPAPM1_006761"/>
<dbReference type="Pfam" id="PF11935">
    <property type="entry name" value="SYMPK_PTA1_N"/>
    <property type="match status" value="1"/>
</dbReference>
<protein>
    <recommendedName>
        <fullName evidence="9">Symplekin C-terminal domain-containing protein</fullName>
    </recommendedName>
</protein>
<dbReference type="VEuPathDB" id="VectorBase:PPAI004839"/>
<evidence type="ECO:0000256" key="2">
    <source>
        <dbReference type="ARBA" id="ARBA00022664"/>
    </source>
</evidence>
<dbReference type="InterPro" id="IPR032460">
    <property type="entry name" value="Symplekin/Pta1_N"/>
</dbReference>
<dbReference type="Gene3D" id="1.25.10.10">
    <property type="entry name" value="Leucine-rich Repeat Variant"/>
    <property type="match status" value="1"/>
</dbReference>
<feature type="compositionally biased region" description="Basic and acidic residues" evidence="4">
    <location>
        <begin position="103"/>
        <end position="112"/>
    </location>
</feature>
<keyword evidence="8" id="KW-1185">Reference proteome</keyword>
<dbReference type="GO" id="GO:0005847">
    <property type="term" value="C:mRNA cleavage and polyadenylation specificity factor complex"/>
    <property type="evidence" value="ECO:0007669"/>
    <property type="project" value="TreeGrafter"/>
</dbReference>
<dbReference type="AlphaFoldDB" id="A0A1B0GNG7"/>
<dbReference type="InterPro" id="IPR022075">
    <property type="entry name" value="Symplekin_C"/>
</dbReference>
<dbReference type="EnsemblMetazoa" id="PPAI004839-RA">
    <property type="protein sequence ID" value="PPAI004839-PA"/>
    <property type="gene ID" value="PPAI004839"/>
</dbReference>
<dbReference type="InterPro" id="IPR016024">
    <property type="entry name" value="ARM-type_fold"/>
</dbReference>
<evidence type="ECO:0000259" key="5">
    <source>
        <dbReference type="Pfam" id="PF11935"/>
    </source>
</evidence>
<dbReference type="PANTHER" id="PTHR15245:SF20">
    <property type="entry name" value="SYMPLEKIN"/>
    <property type="match status" value="1"/>
</dbReference>
<dbReference type="InterPro" id="IPR021850">
    <property type="entry name" value="Symplekin/Pta1"/>
</dbReference>
<dbReference type="InterPro" id="IPR011989">
    <property type="entry name" value="ARM-like"/>
</dbReference>
<accession>A0A1B0GNG7</accession>
<keyword evidence="3" id="KW-0539">Nucleus</keyword>
<evidence type="ECO:0000256" key="3">
    <source>
        <dbReference type="ARBA" id="ARBA00023242"/>
    </source>
</evidence>
<feature type="compositionally biased region" description="Basic and acidic residues" evidence="4">
    <location>
        <begin position="865"/>
        <end position="874"/>
    </location>
</feature>
<feature type="region of interest" description="Disordered" evidence="4">
    <location>
        <begin position="77"/>
        <end position="118"/>
    </location>
</feature>
<organism evidence="7 8">
    <name type="scientific">Phlebotomus papatasi</name>
    <name type="common">Sandfly</name>
    <dbReference type="NCBI Taxonomy" id="29031"/>
    <lineage>
        <taxon>Eukaryota</taxon>
        <taxon>Metazoa</taxon>
        <taxon>Ecdysozoa</taxon>
        <taxon>Arthropoda</taxon>
        <taxon>Hexapoda</taxon>
        <taxon>Insecta</taxon>
        <taxon>Pterygota</taxon>
        <taxon>Neoptera</taxon>
        <taxon>Endopterygota</taxon>
        <taxon>Diptera</taxon>
        <taxon>Nematocera</taxon>
        <taxon>Psychodoidea</taxon>
        <taxon>Psychodidae</taxon>
        <taxon>Phlebotomus</taxon>
        <taxon>Phlebotomus</taxon>
    </lineage>
</organism>
<evidence type="ECO:0000256" key="4">
    <source>
        <dbReference type="SAM" id="MobiDB-lite"/>
    </source>
</evidence>
<dbReference type="GO" id="GO:0006397">
    <property type="term" value="P:mRNA processing"/>
    <property type="evidence" value="ECO:0007669"/>
    <property type="project" value="UniProtKB-KW"/>
</dbReference>
<dbReference type="Proteomes" id="UP000092462">
    <property type="component" value="Unassembled WGS sequence"/>
</dbReference>
<dbReference type="EMBL" id="AJVK01029460">
    <property type="status" value="NOT_ANNOTATED_CDS"/>
    <property type="molecule type" value="Genomic_DNA"/>
</dbReference>